<dbReference type="SMART" id="SM00028">
    <property type="entry name" value="TPR"/>
    <property type="match status" value="4"/>
</dbReference>
<dbReference type="PANTHER" id="PTHR12558">
    <property type="entry name" value="CELL DIVISION CYCLE 16,23,27"/>
    <property type="match status" value="1"/>
</dbReference>
<dbReference type="AlphaFoldDB" id="A0A382MCM2"/>
<dbReference type="Pfam" id="PF00395">
    <property type="entry name" value="SLH"/>
    <property type="match status" value="1"/>
</dbReference>
<gene>
    <name evidence="2" type="ORF">METZ01_LOCUS298311</name>
</gene>
<protein>
    <recommendedName>
        <fullName evidence="1">SLH domain-containing protein</fullName>
    </recommendedName>
</protein>
<dbReference type="InterPro" id="IPR011990">
    <property type="entry name" value="TPR-like_helical_dom_sf"/>
</dbReference>
<evidence type="ECO:0000313" key="2">
    <source>
        <dbReference type="EMBL" id="SVC45457.1"/>
    </source>
</evidence>
<evidence type="ECO:0000259" key="1">
    <source>
        <dbReference type="PROSITE" id="PS51272"/>
    </source>
</evidence>
<dbReference type="PANTHER" id="PTHR12558:SF13">
    <property type="entry name" value="CELL DIVISION CYCLE PROTEIN 27 HOMOLOG"/>
    <property type="match status" value="1"/>
</dbReference>
<dbReference type="InterPro" id="IPR001119">
    <property type="entry name" value="SLH_dom"/>
</dbReference>
<dbReference type="PROSITE" id="PS51272">
    <property type="entry name" value="SLH"/>
    <property type="match status" value="1"/>
</dbReference>
<dbReference type="EMBL" id="UINC01092131">
    <property type="protein sequence ID" value="SVC45457.1"/>
    <property type="molecule type" value="Genomic_DNA"/>
</dbReference>
<feature type="non-terminal residue" evidence="2">
    <location>
        <position position="387"/>
    </location>
</feature>
<dbReference type="InterPro" id="IPR019734">
    <property type="entry name" value="TPR_rpt"/>
</dbReference>
<feature type="domain" description="SLH" evidence="1">
    <location>
        <begin position="286"/>
        <end position="349"/>
    </location>
</feature>
<organism evidence="2">
    <name type="scientific">marine metagenome</name>
    <dbReference type="NCBI Taxonomy" id="408172"/>
    <lineage>
        <taxon>unclassified sequences</taxon>
        <taxon>metagenomes</taxon>
        <taxon>ecological metagenomes</taxon>
    </lineage>
</organism>
<dbReference type="PROSITE" id="PS50005">
    <property type="entry name" value="TPR"/>
    <property type="match status" value="2"/>
</dbReference>
<dbReference type="Pfam" id="PF13432">
    <property type="entry name" value="TPR_16"/>
    <property type="match status" value="2"/>
</dbReference>
<reference evidence="2" key="1">
    <citation type="submission" date="2018-05" db="EMBL/GenBank/DDBJ databases">
        <authorList>
            <person name="Lanie J.A."/>
            <person name="Ng W.-L."/>
            <person name="Kazmierczak K.M."/>
            <person name="Andrzejewski T.M."/>
            <person name="Davidsen T.M."/>
            <person name="Wayne K.J."/>
            <person name="Tettelin H."/>
            <person name="Glass J.I."/>
            <person name="Rusch D."/>
            <person name="Podicherti R."/>
            <person name="Tsui H.-C.T."/>
            <person name="Winkler M.E."/>
        </authorList>
    </citation>
    <scope>NUCLEOTIDE SEQUENCE</scope>
</reference>
<feature type="non-terminal residue" evidence="2">
    <location>
        <position position="1"/>
    </location>
</feature>
<dbReference type="SUPFAM" id="SSF48452">
    <property type="entry name" value="TPR-like"/>
    <property type="match status" value="1"/>
</dbReference>
<sequence length="387" mass="42867">IFPGIPTTYSGGLQLQDQQSAWAFLQTGDLNTAELRFEELLEVDNHFFPAITGLGWVDFAEGRFQEAADQFHLALDQKKDYVPALVGYGDALYRLNDIVNALQVFRRAVEIQPSLLRVERLVAELSLQVMTDRLVRARQSGEDGRLTDSEQAYREVIQASPNSAFLYVELARIKQQQNELPEALVVIGQALALDDTSAEAFLLQGDLFESNGELELAVSAYARANAIAPSELTSDALSRARSALRAVDLPMEYREIVTKVEITRGELAALLGVELSELLSDAGSGVSTPIFTDTRNHWASQWVIEVARAGVMRVDGRYQFEPERVVRRGDLAEIIAATLLLIAEIDPESGRRWRAARPRFTDLTSGHLNFDSASIAVGADILDLYEN</sequence>
<name>A0A382MCM2_9ZZZZ</name>
<dbReference type="Gene3D" id="1.25.40.10">
    <property type="entry name" value="Tetratricopeptide repeat domain"/>
    <property type="match status" value="1"/>
</dbReference>
<proteinExistence type="predicted"/>
<accession>A0A382MCM2</accession>